<keyword evidence="5" id="KW-1185">Reference proteome</keyword>
<comment type="similarity">
    <text evidence="1">Belongs to the UPF0587 family.</text>
</comment>
<dbReference type="PANTHER" id="PTHR12857:SF0">
    <property type="entry name" value="CXXC MOTIF CONTAINING ZINC BINDING PROTEIN"/>
    <property type="match status" value="1"/>
</dbReference>
<dbReference type="EMBL" id="KZ819323">
    <property type="protein sequence ID" value="PWN22183.1"/>
    <property type="molecule type" value="Genomic_DNA"/>
</dbReference>
<protein>
    <submittedName>
        <fullName evidence="4">DUF866-domain-containing protein</fullName>
    </submittedName>
</protein>
<gene>
    <name evidence="4" type="ORF">BCV69DRAFT_281186</name>
</gene>
<evidence type="ECO:0000313" key="4">
    <source>
        <dbReference type="EMBL" id="PWN22183.1"/>
    </source>
</evidence>
<dbReference type="GO" id="GO:0008270">
    <property type="term" value="F:zinc ion binding"/>
    <property type="evidence" value="ECO:0007669"/>
    <property type="project" value="TreeGrafter"/>
</dbReference>
<dbReference type="Proteomes" id="UP000245942">
    <property type="component" value="Unassembled WGS sequence"/>
</dbReference>
<dbReference type="RefSeq" id="XP_025349343.1">
    <property type="nucleotide sequence ID" value="XM_025491887.1"/>
</dbReference>
<keyword evidence="3" id="KW-0862">Zinc</keyword>
<sequence>MTKLALQIKAQMENVKDLRPSTDDYILMVKTKCISCREEHPRLVGIKPGSELEMTKQGARGTTDLVMKCQFCKRESSAKFEEPTPKTPWWRPYSMSEDGVAEWQTLCVVDARGMDLVGWEAEGTWACTASESGTKFEEVEFDDGTEWTDYDEKGEVPVSIMELEGRWVRA</sequence>
<dbReference type="SUPFAM" id="SSF141678">
    <property type="entry name" value="MAL13P1.257-like"/>
    <property type="match status" value="1"/>
</dbReference>
<keyword evidence="2" id="KW-0479">Metal-binding</keyword>
<reference evidence="4 5" key="1">
    <citation type="journal article" date="2018" name="Mol. Biol. Evol.">
        <title>Broad Genomic Sampling Reveals a Smut Pathogenic Ancestry of the Fungal Clade Ustilaginomycotina.</title>
        <authorList>
            <person name="Kijpornyongpan T."/>
            <person name="Mondo S.J."/>
            <person name="Barry K."/>
            <person name="Sandor L."/>
            <person name="Lee J."/>
            <person name="Lipzen A."/>
            <person name="Pangilinan J."/>
            <person name="LaButti K."/>
            <person name="Hainaut M."/>
            <person name="Henrissat B."/>
            <person name="Grigoriev I.V."/>
            <person name="Spatafora J.W."/>
            <person name="Aime M.C."/>
        </authorList>
    </citation>
    <scope>NUCLEOTIDE SEQUENCE [LARGE SCALE GENOMIC DNA]</scope>
    <source>
        <strain evidence="4 5">MCA 4718</strain>
    </source>
</reference>
<dbReference type="AlphaFoldDB" id="A0A316UCP9"/>
<evidence type="ECO:0000256" key="1">
    <source>
        <dbReference type="ARBA" id="ARBA00007818"/>
    </source>
</evidence>
<name>A0A316UCP9_9BASI</name>
<dbReference type="GeneID" id="37013621"/>
<dbReference type="Pfam" id="PF05907">
    <property type="entry name" value="CXXC_Zn-b_euk"/>
    <property type="match status" value="1"/>
</dbReference>
<organism evidence="4 5">
    <name type="scientific">Pseudomicrostroma glucosiphilum</name>
    <dbReference type="NCBI Taxonomy" id="1684307"/>
    <lineage>
        <taxon>Eukaryota</taxon>
        <taxon>Fungi</taxon>
        <taxon>Dikarya</taxon>
        <taxon>Basidiomycota</taxon>
        <taxon>Ustilaginomycotina</taxon>
        <taxon>Exobasidiomycetes</taxon>
        <taxon>Microstromatales</taxon>
        <taxon>Microstromatales incertae sedis</taxon>
        <taxon>Pseudomicrostroma</taxon>
    </lineage>
</organism>
<accession>A0A316UCP9</accession>
<evidence type="ECO:0000256" key="2">
    <source>
        <dbReference type="ARBA" id="ARBA00022723"/>
    </source>
</evidence>
<evidence type="ECO:0000256" key="3">
    <source>
        <dbReference type="ARBA" id="ARBA00022833"/>
    </source>
</evidence>
<evidence type="ECO:0000313" key="5">
    <source>
        <dbReference type="Proteomes" id="UP000245942"/>
    </source>
</evidence>
<proteinExistence type="inferred from homology"/>
<dbReference type="InterPro" id="IPR008584">
    <property type="entry name" value="CXXC_Zn-binding_euk"/>
</dbReference>
<dbReference type="OrthoDB" id="10248838at2759"/>
<dbReference type="PANTHER" id="PTHR12857">
    <property type="entry name" value="CXXC MOTIF CONTAINING ZINC BINDING PROTEIN"/>
    <property type="match status" value="1"/>
</dbReference>